<dbReference type="AlphaFoldDB" id="A0A7J7T0Z7"/>
<dbReference type="EMBL" id="JACAGB010000034">
    <property type="protein sequence ID" value="KAF6294294.1"/>
    <property type="molecule type" value="Genomic_DNA"/>
</dbReference>
<keyword evidence="3" id="KW-1185">Reference proteome</keyword>
<reference evidence="2 3" key="1">
    <citation type="journal article" date="2020" name="Nature">
        <title>Six reference-quality genomes reveal evolution of bat adaptations.</title>
        <authorList>
            <person name="Jebb D."/>
            <person name="Huang Z."/>
            <person name="Pippel M."/>
            <person name="Hughes G.M."/>
            <person name="Lavrichenko K."/>
            <person name="Devanna P."/>
            <person name="Winkler S."/>
            <person name="Jermiin L.S."/>
            <person name="Skirmuntt E.C."/>
            <person name="Katzourakis A."/>
            <person name="Burkitt-Gray L."/>
            <person name="Ray D.A."/>
            <person name="Sullivan K.A.M."/>
            <person name="Roscito J.G."/>
            <person name="Kirilenko B.M."/>
            <person name="Davalos L.M."/>
            <person name="Corthals A.P."/>
            <person name="Power M.L."/>
            <person name="Jones G."/>
            <person name="Ransome R.D."/>
            <person name="Dechmann D.K.N."/>
            <person name="Locatelli A.G."/>
            <person name="Puechmaille S.J."/>
            <person name="Fedrigo O."/>
            <person name="Jarvis E.D."/>
            <person name="Hiller M."/>
            <person name="Vernes S.C."/>
            <person name="Myers E.W."/>
            <person name="Teeling E.C."/>
        </authorList>
    </citation>
    <scope>NUCLEOTIDE SEQUENCE [LARGE SCALE GENOMIC DNA]</scope>
    <source>
        <strain evidence="2">MPipKuh1</strain>
        <tissue evidence="2">Flight muscle</tissue>
    </source>
</reference>
<accession>A0A7J7T0Z7</accession>
<proteinExistence type="predicted"/>
<evidence type="ECO:0000313" key="2">
    <source>
        <dbReference type="EMBL" id="KAF6294294.1"/>
    </source>
</evidence>
<feature type="compositionally biased region" description="Basic and acidic residues" evidence="1">
    <location>
        <begin position="105"/>
        <end position="115"/>
    </location>
</feature>
<gene>
    <name evidence="2" type="ORF">mPipKuh1_006157</name>
</gene>
<evidence type="ECO:0000313" key="3">
    <source>
        <dbReference type="Proteomes" id="UP000558488"/>
    </source>
</evidence>
<organism evidence="2 3">
    <name type="scientific">Pipistrellus kuhlii</name>
    <name type="common">Kuhl's pipistrelle</name>
    <dbReference type="NCBI Taxonomy" id="59472"/>
    <lineage>
        <taxon>Eukaryota</taxon>
        <taxon>Metazoa</taxon>
        <taxon>Chordata</taxon>
        <taxon>Craniata</taxon>
        <taxon>Vertebrata</taxon>
        <taxon>Euteleostomi</taxon>
        <taxon>Mammalia</taxon>
        <taxon>Eutheria</taxon>
        <taxon>Laurasiatheria</taxon>
        <taxon>Chiroptera</taxon>
        <taxon>Yangochiroptera</taxon>
        <taxon>Vespertilionidae</taxon>
        <taxon>Pipistrellus</taxon>
    </lineage>
</organism>
<protein>
    <submittedName>
        <fullName evidence="2">Hes family bHLH transcription factor 2</fullName>
    </submittedName>
</protein>
<dbReference type="Proteomes" id="UP000558488">
    <property type="component" value="Unassembled WGS sequence"/>
</dbReference>
<sequence>MNGEGGAGPCGAAAAKAAMPPPPPRRRGSGAPGPATPPGWAARGRSEVPGALPSPSPLTTRSRAGTQAEAGPAGGRTARSRTFRVSRAPAAAGPPPRPAWGCLGGRDRRPSCGRA</sequence>
<name>A0A7J7T0Z7_PIPKU</name>
<comment type="caution">
    <text evidence="2">The sequence shown here is derived from an EMBL/GenBank/DDBJ whole genome shotgun (WGS) entry which is preliminary data.</text>
</comment>
<feature type="region of interest" description="Disordered" evidence="1">
    <location>
        <begin position="1"/>
        <end position="115"/>
    </location>
</feature>
<evidence type="ECO:0000256" key="1">
    <source>
        <dbReference type="SAM" id="MobiDB-lite"/>
    </source>
</evidence>